<feature type="compositionally biased region" description="Low complexity" evidence="1">
    <location>
        <begin position="646"/>
        <end position="657"/>
    </location>
</feature>
<name>A0AAE1QLK4_9EUCA</name>
<feature type="compositionally biased region" description="Acidic residues" evidence="1">
    <location>
        <begin position="1"/>
        <end position="20"/>
    </location>
</feature>
<evidence type="ECO:0000256" key="2">
    <source>
        <dbReference type="SAM" id="Phobius"/>
    </source>
</evidence>
<dbReference type="GO" id="GO:0005789">
    <property type="term" value="C:endoplasmic reticulum membrane"/>
    <property type="evidence" value="ECO:0007669"/>
    <property type="project" value="TreeGrafter"/>
</dbReference>
<feature type="compositionally biased region" description="Basic residues" evidence="1">
    <location>
        <begin position="172"/>
        <end position="184"/>
    </location>
</feature>
<feature type="compositionally biased region" description="Basic and acidic residues" evidence="1">
    <location>
        <begin position="424"/>
        <end position="436"/>
    </location>
</feature>
<comment type="caution">
    <text evidence="3">The sequence shown here is derived from an EMBL/GenBank/DDBJ whole genome shotgun (WGS) entry which is preliminary data.</text>
</comment>
<dbReference type="PANTHER" id="PTHR12300:SF117">
    <property type="entry name" value="LP05237P-RELATED"/>
    <property type="match status" value="1"/>
</dbReference>
<dbReference type="InterPro" id="IPR004345">
    <property type="entry name" value="TB2_DP1_HVA22"/>
</dbReference>
<accession>A0AAE1QLK4</accession>
<sequence>MVEGEVEEEEEEEEDGEEVYSECVTFQPLPLSPTVSTTCGVLRRPRSPHSRDLSPSSVCSQTPVLTQPITSSPFKPSPMTPSLTKLVPMTPVRSLSSLEAARNLRIRLIDDESDSESHFTITHPTLPDPTADHATLCPRPGGVGEGEVWCVGGRARRLVHSASDPGMTRPPLRPHHHQQQHHPRPPSLDQVSEEEGEDLGVGGLQRSDSNVTVATLQEELMVTPGLKLRVTLTNITCLVLVAALAAPHASTILYTAFRLVFGTLFPAYYSYKAVKTKNVKEYVKWMMYWIVFAFFTCFETLTDLFISFWFPFYYELKILVVLWLLSPATRGSSILYRKFVHPWLARREEDIDQCIAQARQQGYSTVVQLGTKGVNYATTVLMQTAIKGGGGIMNQLRRSYSQGELVGEDGDMNRNVKALPPHYPQDHYASDYSLDHHNHHNLPPGQYELEQRGRAESDAAYKPRGSSASRGVRSTKTRSADVSEVYYNQDVPDEGGSLRRRSPRTHDNASRVLSADDLTSGYSSGDPDPADLTSSTKVRPDPDPQDTFGPVPEGVPRALGRVRRTQSLSASTLSLHRTSRRGGGGGGEATGSRGGLRSGRGSGAADDPGAPHASYSGQGQPSSGQHGAGFRRSRPGEVSAYATLPRAASKRTTTATAAKKRQV</sequence>
<feature type="compositionally biased region" description="Polar residues" evidence="1">
    <location>
        <begin position="565"/>
        <end position="576"/>
    </location>
</feature>
<dbReference type="EMBL" id="JAWZYT010000046">
    <property type="protein sequence ID" value="KAK4328981.1"/>
    <property type="molecule type" value="Genomic_DNA"/>
</dbReference>
<feature type="compositionally biased region" description="Low complexity" evidence="1">
    <location>
        <begin position="616"/>
        <end position="625"/>
    </location>
</feature>
<evidence type="ECO:0008006" key="5">
    <source>
        <dbReference type="Google" id="ProtNLM"/>
    </source>
</evidence>
<protein>
    <recommendedName>
        <fullName evidence="5">Receptor expression-enhancing protein</fullName>
    </recommendedName>
</protein>
<keyword evidence="2" id="KW-0812">Transmembrane</keyword>
<feature type="region of interest" description="Disordered" evidence="1">
    <location>
        <begin position="161"/>
        <end position="205"/>
    </location>
</feature>
<dbReference type="Pfam" id="PF03134">
    <property type="entry name" value="TB2_DP1_HVA22"/>
    <property type="match status" value="1"/>
</dbReference>
<dbReference type="GO" id="GO:0071786">
    <property type="term" value="P:endoplasmic reticulum tubular network organization"/>
    <property type="evidence" value="ECO:0007669"/>
    <property type="project" value="TreeGrafter"/>
</dbReference>
<gene>
    <name evidence="3" type="ORF">Pmani_000649</name>
</gene>
<feature type="region of interest" description="Disordered" evidence="1">
    <location>
        <begin position="1"/>
        <end position="61"/>
    </location>
</feature>
<evidence type="ECO:0000313" key="4">
    <source>
        <dbReference type="Proteomes" id="UP001292094"/>
    </source>
</evidence>
<reference evidence="3" key="1">
    <citation type="submission" date="2023-11" db="EMBL/GenBank/DDBJ databases">
        <title>Genome assemblies of two species of porcelain crab, Petrolisthes cinctipes and Petrolisthes manimaculis (Anomura: Porcellanidae).</title>
        <authorList>
            <person name="Angst P."/>
        </authorList>
    </citation>
    <scope>NUCLEOTIDE SEQUENCE</scope>
    <source>
        <strain evidence="3">PB745_02</strain>
        <tissue evidence="3">Gill</tissue>
    </source>
</reference>
<proteinExistence type="predicted"/>
<evidence type="ECO:0000313" key="3">
    <source>
        <dbReference type="EMBL" id="KAK4328981.1"/>
    </source>
</evidence>
<feature type="compositionally biased region" description="Basic and acidic residues" evidence="1">
    <location>
        <begin position="449"/>
        <end position="461"/>
    </location>
</feature>
<keyword evidence="2" id="KW-0472">Membrane</keyword>
<feature type="transmembrane region" description="Helical" evidence="2">
    <location>
        <begin position="252"/>
        <end position="274"/>
    </location>
</feature>
<keyword evidence="4" id="KW-1185">Reference proteome</keyword>
<organism evidence="3 4">
    <name type="scientific">Petrolisthes manimaculis</name>
    <dbReference type="NCBI Taxonomy" id="1843537"/>
    <lineage>
        <taxon>Eukaryota</taxon>
        <taxon>Metazoa</taxon>
        <taxon>Ecdysozoa</taxon>
        <taxon>Arthropoda</taxon>
        <taxon>Crustacea</taxon>
        <taxon>Multicrustacea</taxon>
        <taxon>Malacostraca</taxon>
        <taxon>Eumalacostraca</taxon>
        <taxon>Eucarida</taxon>
        <taxon>Decapoda</taxon>
        <taxon>Pleocyemata</taxon>
        <taxon>Anomura</taxon>
        <taxon>Galatheoidea</taxon>
        <taxon>Porcellanidae</taxon>
        <taxon>Petrolisthes</taxon>
    </lineage>
</organism>
<dbReference type="PANTHER" id="PTHR12300">
    <property type="entry name" value="HVA22-LIKE PROTEINS"/>
    <property type="match status" value="1"/>
</dbReference>
<feature type="compositionally biased region" description="Gly residues" evidence="1">
    <location>
        <begin position="581"/>
        <end position="602"/>
    </location>
</feature>
<dbReference type="Proteomes" id="UP001292094">
    <property type="component" value="Unassembled WGS sequence"/>
</dbReference>
<dbReference type="GO" id="GO:0005881">
    <property type="term" value="C:cytoplasmic microtubule"/>
    <property type="evidence" value="ECO:0007669"/>
    <property type="project" value="TreeGrafter"/>
</dbReference>
<keyword evidence="2" id="KW-1133">Transmembrane helix</keyword>
<dbReference type="GO" id="GO:0071782">
    <property type="term" value="C:endoplasmic reticulum tubular network"/>
    <property type="evidence" value="ECO:0007669"/>
    <property type="project" value="TreeGrafter"/>
</dbReference>
<evidence type="ECO:0000256" key="1">
    <source>
        <dbReference type="SAM" id="MobiDB-lite"/>
    </source>
</evidence>
<feature type="transmembrane region" description="Helical" evidence="2">
    <location>
        <begin position="286"/>
        <end position="310"/>
    </location>
</feature>
<dbReference type="AlphaFoldDB" id="A0AAE1QLK4"/>
<dbReference type="GO" id="GO:0008017">
    <property type="term" value="F:microtubule binding"/>
    <property type="evidence" value="ECO:0007669"/>
    <property type="project" value="TreeGrafter"/>
</dbReference>
<feature type="region of interest" description="Disordered" evidence="1">
    <location>
        <begin position="405"/>
        <end position="663"/>
    </location>
</feature>